<keyword evidence="12 14" id="KW-0456">Lyase</keyword>
<comment type="caution">
    <text evidence="14">Lacks conserved residue(s) required for the propagation of feature annotation.</text>
</comment>
<evidence type="ECO:0000313" key="16">
    <source>
        <dbReference type="Proteomes" id="UP000054359"/>
    </source>
</evidence>
<feature type="non-terminal residue" evidence="15">
    <location>
        <position position="238"/>
    </location>
</feature>
<dbReference type="OrthoDB" id="46988at2759"/>
<dbReference type="GO" id="GO:0005789">
    <property type="term" value="C:endoplasmic reticulum membrane"/>
    <property type="evidence" value="ECO:0007669"/>
    <property type="project" value="UniProtKB-SubCell"/>
</dbReference>
<dbReference type="UniPathway" id="UPA00094"/>
<evidence type="ECO:0000256" key="13">
    <source>
        <dbReference type="ARBA" id="ARBA00036671"/>
    </source>
</evidence>
<comment type="subcellular location">
    <subcellularLocation>
        <location evidence="14">Endoplasmic reticulum membrane</location>
        <topology evidence="14">Multi-pass membrane protein</topology>
    </subcellularLocation>
    <subcellularLocation>
        <location evidence="1">Membrane</location>
        <topology evidence="1">Multi-pass membrane protein</topology>
    </subcellularLocation>
</comment>
<dbReference type="PANTHER" id="PTHR11035">
    <property type="entry name" value="VERY-LONG-CHAIN (3R)-3-HYDROXYACYL-COA DEHYDRATASE"/>
    <property type="match status" value="1"/>
</dbReference>
<evidence type="ECO:0000256" key="8">
    <source>
        <dbReference type="ARBA" id="ARBA00022989"/>
    </source>
</evidence>
<feature type="transmembrane region" description="Helical" evidence="14">
    <location>
        <begin position="195"/>
        <end position="214"/>
    </location>
</feature>
<gene>
    <name evidence="15" type="ORF">X975_13791</name>
</gene>
<dbReference type="OMA" id="WSYILWQ"/>
<keyword evidence="8 14" id="KW-1133">Transmembrane helix</keyword>
<evidence type="ECO:0000256" key="12">
    <source>
        <dbReference type="ARBA" id="ARBA00023239"/>
    </source>
</evidence>
<organism evidence="15 16">
    <name type="scientific">Stegodyphus mimosarum</name>
    <name type="common">African social velvet spider</name>
    <dbReference type="NCBI Taxonomy" id="407821"/>
    <lineage>
        <taxon>Eukaryota</taxon>
        <taxon>Metazoa</taxon>
        <taxon>Ecdysozoa</taxon>
        <taxon>Arthropoda</taxon>
        <taxon>Chelicerata</taxon>
        <taxon>Arachnida</taxon>
        <taxon>Araneae</taxon>
        <taxon>Araneomorphae</taxon>
        <taxon>Entelegynae</taxon>
        <taxon>Eresoidea</taxon>
        <taxon>Eresidae</taxon>
        <taxon>Stegodyphus</taxon>
    </lineage>
</organism>
<comment type="pathway">
    <text evidence="2 14">Lipid metabolism; fatty acid biosynthesis.</text>
</comment>
<evidence type="ECO:0000256" key="4">
    <source>
        <dbReference type="ARBA" id="ARBA00013122"/>
    </source>
</evidence>
<evidence type="ECO:0000256" key="2">
    <source>
        <dbReference type="ARBA" id="ARBA00005194"/>
    </source>
</evidence>
<dbReference type="GO" id="GO:0030148">
    <property type="term" value="P:sphingolipid biosynthetic process"/>
    <property type="evidence" value="ECO:0007669"/>
    <property type="project" value="TreeGrafter"/>
</dbReference>
<evidence type="ECO:0000256" key="10">
    <source>
        <dbReference type="ARBA" id="ARBA00023136"/>
    </source>
</evidence>
<evidence type="ECO:0000256" key="14">
    <source>
        <dbReference type="RuleBase" id="RU363109"/>
    </source>
</evidence>
<keyword evidence="11 14" id="KW-0275">Fatty acid biosynthesis</keyword>
<keyword evidence="16" id="KW-1185">Reference proteome</keyword>
<feature type="transmembrane region" description="Helical" evidence="14">
    <location>
        <begin position="152"/>
        <end position="175"/>
    </location>
</feature>
<keyword evidence="9 14" id="KW-0443">Lipid metabolism</keyword>
<reference evidence="15 16" key="1">
    <citation type="submission" date="2013-11" db="EMBL/GenBank/DDBJ databases">
        <title>Genome sequencing of Stegodyphus mimosarum.</title>
        <authorList>
            <person name="Bechsgaard J."/>
        </authorList>
    </citation>
    <scope>NUCLEOTIDE SEQUENCE [LARGE SCALE GENOMIC DNA]</scope>
</reference>
<evidence type="ECO:0000256" key="7">
    <source>
        <dbReference type="ARBA" id="ARBA00022832"/>
    </source>
</evidence>
<dbReference type="EMBL" id="KK116623">
    <property type="protein sequence ID" value="KFM68284.1"/>
    <property type="molecule type" value="Genomic_DNA"/>
</dbReference>
<dbReference type="STRING" id="407821.A0A087TT45"/>
<comment type="catalytic activity">
    <reaction evidence="13 14">
        <text>a very-long-chain (3R)-3-hydroxyacyl-CoA = a very-long-chain (2E)-enoyl-CoA + H2O</text>
        <dbReference type="Rhea" id="RHEA:45812"/>
        <dbReference type="ChEBI" id="CHEBI:15377"/>
        <dbReference type="ChEBI" id="CHEBI:83728"/>
        <dbReference type="ChEBI" id="CHEBI:85440"/>
        <dbReference type="EC" id="4.2.1.134"/>
    </reaction>
</comment>
<comment type="function">
    <text evidence="14">Catalyzes the third of the four reactions of the long-chain fatty acids elongation cycle. This endoplasmic reticulum-bound enzymatic process, allows the addition of two carbons to the chain of long- and very long-chain fatty acids/VLCFAs per cycle. This enzyme catalyzes the dehydration of the 3-hydroxyacyl-CoA intermediate into trans-2,3-enoyl-CoA, within each cycle of fatty acid elongation. Thereby, it participates to the production of VLCFAs of different chain lengths that are involved in multiple biological processes as precursors of membrane lipids and lipid mediators.</text>
</comment>
<dbReference type="PANTHER" id="PTHR11035:SF3">
    <property type="entry name" value="VERY-LONG-CHAIN (3R)-3-HYDROXYACYL-COA DEHYDRATASE"/>
    <property type="match status" value="1"/>
</dbReference>
<evidence type="ECO:0000313" key="15">
    <source>
        <dbReference type="EMBL" id="KFM68284.1"/>
    </source>
</evidence>
<sequence length="238" mass="26996">MNDTKLESEKPKKDMVAFSKPYLVLYNSVQTAGWSYILFQTLKFLIENRSVSGLWEVTSSSLLTFQTLAVLEVVHCILGLVKASALVTSIQVASRVIQAWGIMNPIENVHNSPTLALAIIAWSISEITRYSFYCCNLLGLPSKTLTWCRYSFFMALYPAGVFSEVSNIFLALDTIKRKQLFSLTLPNPMNISFSFYYANILILLSYIPLFPHLFNHMLRQRKKVLGGESQSENLKKSK</sequence>
<keyword evidence="14" id="KW-0256">Endoplasmic reticulum</keyword>
<evidence type="ECO:0000256" key="9">
    <source>
        <dbReference type="ARBA" id="ARBA00023098"/>
    </source>
</evidence>
<dbReference type="Proteomes" id="UP000054359">
    <property type="component" value="Unassembled WGS sequence"/>
</dbReference>
<evidence type="ECO:0000256" key="5">
    <source>
        <dbReference type="ARBA" id="ARBA00022516"/>
    </source>
</evidence>
<evidence type="ECO:0000256" key="6">
    <source>
        <dbReference type="ARBA" id="ARBA00022692"/>
    </source>
</evidence>
<evidence type="ECO:0000256" key="3">
    <source>
        <dbReference type="ARBA" id="ARBA00007811"/>
    </source>
</evidence>
<dbReference type="GO" id="GO:0030497">
    <property type="term" value="P:fatty acid elongation"/>
    <property type="evidence" value="ECO:0007669"/>
    <property type="project" value="TreeGrafter"/>
</dbReference>
<dbReference type="AlphaFoldDB" id="A0A087TT45"/>
<keyword evidence="5 14" id="KW-0444">Lipid biosynthesis</keyword>
<dbReference type="GO" id="GO:0102158">
    <property type="term" value="F:very-long-chain (3R)-3-hydroxyacyl-CoA dehydratase activity"/>
    <property type="evidence" value="ECO:0007669"/>
    <property type="project" value="UniProtKB-EC"/>
</dbReference>
<evidence type="ECO:0000256" key="1">
    <source>
        <dbReference type="ARBA" id="ARBA00004141"/>
    </source>
</evidence>
<comment type="similarity">
    <text evidence="3 14">Belongs to the very long-chain fatty acids dehydratase HACD family.</text>
</comment>
<keyword evidence="7 14" id="KW-0276">Fatty acid metabolism</keyword>
<dbReference type="EC" id="4.2.1.134" evidence="4 14"/>
<proteinExistence type="inferred from homology"/>
<dbReference type="GO" id="GO:0042761">
    <property type="term" value="P:very long-chain fatty acid biosynthetic process"/>
    <property type="evidence" value="ECO:0007669"/>
    <property type="project" value="TreeGrafter"/>
</dbReference>
<keyword evidence="10 14" id="KW-0472">Membrane</keyword>
<protein>
    <recommendedName>
        <fullName evidence="4 14">Very-long-chain (3R)-3-hydroxyacyl-CoA dehydratase</fullName>
        <ecNumber evidence="4 14">4.2.1.134</ecNumber>
    </recommendedName>
</protein>
<dbReference type="InterPro" id="IPR007482">
    <property type="entry name" value="Tyr_Pase-like_PTPLA"/>
</dbReference>
<accession>A0A087TT45</accession>
<name>A0A087TT45_STEMI</name>
<evidence type="ECO:0000256" key="11">
    <source>
        <dbReference type="ARBA" id="ARBA00023160"/>
    </source>
</evidence>
<dbReference type="Pfam" id="PF04387">
    <property type="entry name" value="PTPLA"/>
    <property type="match status" value="1"/>
</dbReference>
<keyword evidence="6 14" id="KW-0812">Transmembrane</keyword>